<feature type="region of interest" description="Disordered" evidence="10">
    <location>
        <begin position="413"/>
        <end position="438"/>
    </location>
</feature>
<dbReference type="PANTHER" id="PTHR23081">
    <property type="entry name" value="RNA POLYMERASE II CTD PHOSPHATASE"/>
    <property type="match status" value="1"/>
</dbReference>
<proteinExistence type="predicted"/>
<evidence type="ECO:0000256" key="1">
    <source>
        <dbReference type="ARBA" id="ARBA00004123"/>
    </source>
</evidence>
<evidence type="ECO:0000256" key="8">
    <source>
        <dbReference type="ARBA" id="ARBA00048336"/>
    </source>
</evidence>
<accession>A0A7R9BHH4</accession>
<comment type="function">
    <text evidence="9">This promotes the activity of RNA polymerase II.</text>
</comment>
<dbReference type="CDD" id="cd17729">
    <property type="entry name" value="BRCT_CTDP1"/>
    <property type="match status" value="1"/>
</dbReference>
<feature type="domain" description="FCP1 homology" evidence="12">
    <location>
        <begin position="140"/>
        <end position="303"/>
    </location>
</feature>
<evidence type="ECO:0000256" key="5">
    <source>
        <dbReference type="ARBA" id="ARBA00023242"/>
    </source>
</evidence>
<feature type="domain" description="BRCT" evidence="11">
    <location>
        <begin position="490"/>
        <end position="587"/>
    </location>
</feature>
<feature type="region of interest" description="Disordered" evidence="10">
    <location>
        <begin position="750"/>
        <end position="769"/>
    </location>
</feature>
<dbReference type="GO" id="GO:0008420">
    <property type="term" value="F:RNA polymerase II CTD heptapeptide repeat phosphatase activity"/>
    <property type="evidence" value="ECO:0007669"/>
    <property type="project" value="UniProtKB-UniRule"/>
</dbReference>
<dbReference type="Gene3D" id="3.40.50.1000">
    <property type="entry name" value="HAD superfamily/HAD-like"/>
    <property type="match status" value="1"/>
</dbReference>
<comment type="subcellular location">
    <subcellularLocation>
        <location evidence="1 9">Nucleus</location>
    </subcellularLocation>
</comment>
<feature type="compositionally biased region" description="Basic and acidic residues" evidence="10">
    <location>
        <begin position="308"/>
        <end position="321"/>
    </location>
</feature>
<name>A0A7R9BHH4_9CRUS</name>
<feature type="compositionally biased region" description="Acidic residues" evidence="10">
    <location>
        <begin position="359"/>
        <end position="371"/>
    </location>
</feature>
<dbReference type="PROSITE" id="PS50172">
    <property type="entry name" value="BRCT"/>
    <property type="match status" value="1"/>
</dbReference>
<feature type="region of interest" description="Disordered" evidence="10">
    <location>
        <begin position="655"/>
        <end position="728"/>
    </location>
</feature>
<evidence type="ECO:0000259" key="11">
    <source>
        <dbReference type="PROSITE" id="PS50172"/>
    </source>
</evidence>
<dbReference type="NCBIfam" id="TIGR02250">
    <property type="entry name" value="FCP1_euk"/>
    <property type="match status" value="1"/>
</dbReference>
<dbReference type="Pfam" id="PF03031">
    <property type="entry name" value="NIF"/>
    <property type="match status" value="1"/>
</dbReference>
<evidence type="ECO:0000256" key="6">
    <source>
        <dbReference type="ARBA" id="ARBA00040602"/>
    </source>
</evidence>
<dbReference type="PANTHER" id="PTHR23081:SF36">
    <property type="entry name" value="RNA POLYMERASE II SUBUNIT A C-TERMINAL DOMAIN PHOSPHATASE"/>
    <property type="match status" value="1"/>
</dbReference>
<dbReference type="EC" id="3.1.3.16" evidence="2 9"/>
<dbReference type="SUPFAM" id="SSF52113">
    <property type="entry name" value="BRCT domain"/>
    <property type="match status" value="1"/>
</dbReference>
<dbReference type="InterPro" id="IPR036412">
    <property type="entry name" value="HAD-like_sf"/>
</dbReference>
<organism evidence="13">
    <name type="scientific">Notodromas monacha</name>
    <dbReference type="NCBI Taxonomy" id="399045"/>
    <lineage>
        <taxon>Eukaryota</taxon>
        <taxon>Metazoa</taxon>
        <taxon>Ecdysozoa</taxon>
        <taxon>Arthropoda</taxon>
        <taxon>Crustacea</taxon>
        <taxon>Oligostraca</taxon>
        <taxon>Ostracoda</taxon>
        <taxon>Podocopa</taxon>
        <taxon>Podocopida</taxon>
        <taxon>Cypridocopina</taxon>
        <taxon>Cypridoidea</taxon>
        <taxon>Cyprididae</taxon>
        <taxon>Notodromas</taxon>
    </lineage>
</organism>
<keyword evidence="3 9" id="KW-0378">Hydrolase</keyword>
<comment type="catalytic activity">
    <reaction evidence="8 9">
        <text>O-phospho-L-threonyl-[protein] + H2O = L-threonyl-[protein] + phosphate</text>
        <dbReference type="Rhea" id="RHEA:47004"/>
        <dbReference type="Rhea" id="RHEA-COMP:11060"/>
        <dbReference type="Rhea" id="RHEA-COMP:11605"/>
        <dbReference type="ChEBI" id="CHEBI:15377"/>
        <dbReference type="ChEBI" id="CHEBI:30013"/>
        <dbReference type="ChEBI" id="CHEBI:43474"/>
        <dbReference type="ChEBI" id="CHEBI:61977"/>
        <dbReference type="EC" id="3.1.3.16"/>
    </reaction>
</comment>
<keyword evidence="14" id="KW-1185">Reference proteome</keyword>
<keyword evidence="5 9" id="KW-0539">Nucleus</keyword>
<evidence type="ECO:0000256" key="3">
    <source>
        <dbReference type="ARBA" id="ARBA00022801"/>
    </source>
</evidence>
<evidence type="ECO:0000259" key="12">
    <source>
        <dbReference type="PROSITE" id="PS50969"/>
    </source>
</evidence>
<evidence type="ECO:0000256" key="10">
    <source>
        <dbReference type="SAM" id="MobiDB-lite"/>
    </source>
</evidence>
<feature type="region of interest" description="Disordered" evidence="10">
    <location>
        <begin position="589"/>
        <end position="628"/>
    </location>
</feature>
<evidence type="ECO:0000313" key="13">
    <source>
        <dbReference type="EMBL" id="CAD7274603.1"/>
    </source>
</evidence>
<evidence type="ECO:0000256" key="4">
    <source>
        <dbReference type="ARBA" id="ARBA00022912"/>
    </source>
</evidence>
<dbReference type="EMBL" id="OA882310">
    <property type="protein sequence ID" value="CAD7274603.1"/>
    <property type="molecule type" value="Genomic_DNA"/>
</dbReference>
<feature type="region of interest" description="Disordered" evidence="10">
    <location>
        <begin position="308"/>
        <end position="385"/>
    </location>
</feature>
<dbReference type="PROSITE" id="PS50969">
    <property type="entry name" value="FCP1"/>
    <property type="match status" value="1"/>
</dbReference>
<dbReference type="InterPro" id="IPR023214">
    <property type="entry name" value="HAD_sf"/>
</dbReference>
<comment type="catalytic activity">
    <reaction evidence="7 9">
        <text>O-phospho-L-seryl-[protein] + H2O = L-seryl-[protein] + phosphate</text>
        <dbReference type="Rhea" id="RHEA:20629"/>
        <dbReference type="Rhea" id="RHEA-COMP:9863"/>
        <dbReference type="Rhea" id="RHEA-COMP:11604"/>
        <dbReference type="ChEBI" id="CHEBI:15377"/>
        <dbReference type="ChEBI" id="CHEBI:29999"/>
        <dbReference type="ChEBI" id="CHEBI:43474"/>
        <dbReference type="ChEBI" id="CHEBI:83421"/>
        <dbReference type="EC" id="3.1.3.16"/>
    </reaction>
</comment>
<evidence type="ECO:0000256" key="9">
    <source>
        <dbReference type="RuleBase" id="RU366066"/>
    </source>
</evidence>
<dbReference type="GO" id="GO:0005634">
    <property type="term" value="C:nucleus"/>
    <property type="evidence" value="ECO:0007669"/>
    <property type="project" value="UniProtKB-SubCell"/>
</dbReference>
<dbReference type="SMART" id="SM00292">
    <property type="entry name" value="BRCT"/>
    <property type="match status" value="1"/>
</dbReference>
<evidence type="ECO:0000256" key="7">
    <source>
        <dbReference type="ARBA" id="ARBA00047761"/>
    </source>
</evidence>
<evidence type="ECO:0000256" key="2">
    <source>
        <dbReference type="ARBA" id="ARBA00013081"/>
    </source>
</evidence>
<keyword evidence="4" id="KW-0904">Protein phosphatase</keyword>
<dbReference type="InterPro" id="IPR001357">
    <property type="entry name" value="BRCT_dom"/>
</dbReference>
<sequence length="787" mass="88154">MAEIRVITFDEETPGVVVKWKIKPNYNVYNGMQVLFFRDAQAPENSDLKKLKIKVVGTVKELLVSPGDVMKPGASILTLEPCRHPTVMKEMCAECGADLQSTGETKTMTAAIPIVHNIPELMVSPEEAHTLGQEEEQRLLRERKLVLLVDLDQTLIHTTNDVIPPNVKDVFHYKLGGNPVWYHTRLRPHAREFLANVASLFELHICTFGARTYAHQIAYLLDKEGKYFSTRILSRDECFDPYLKTANMKALFPCGDHLVCIIDDREDVWNWVPNLVRVKPYHFFQHTGDINAPPGMAKADDDLRLTGVKLEDPDDTAKKDAPGSSTSRRIKNSPMKNKSRKRSGEEVPSENLPTKMEENGSDGDSSDDENSSSDSQNKSTEKLKASDTIEDCDLIDKKPIGKALLDSSIDNKAEKDAANEKPEGIAEPNSEGKGKILDPEDSDDYLLYLETILRRVHESFFSAYDAWLSNNLENGSKGPLPDLKSIVPEVKGRVLSGLNLVFSGVIPTRKPLKESAAYLVSTALGANVTENIVDDGPSRTTHLVASRYGTAKVHQVKKKPTISIVTPGWLWCCAERWEHVDERLFRLTKDNPSADAGPPVDFKLFRNHKPRRTDDDNSSDSAGSAVFDEGKNAFQDSLKNPYIMFSKEELDDMDKEVDEMCSSASSSSEDEDGESQDVTVVAERQKQRRKRLSRSLDVDEDEDIARIMDEEGTCSEEDDDDCNMGRRKRTKVNLGTTTDDSDVNAKLYPKERLMDGSSSEEDLDDDDTNDALDCLAHKLEEEMDHSY</sequence>
<dbReference type="CDD" id="cd07521">
    <property type="entry name" value="HAD_FCP1-like"/>
    <property type="match status" value="1"/>
</dbReference>
<reference evidence="13" key="1">
    <citation type="submission" date="2020-11" db="EMBL/GenBank/DDBJ databases">
        <authorList>
            <person name="Tran Van P."/>
        </authorList>
    </citation>
    <scope>NUCLEOTIDE SEQUENCE</scope>
</reference>
<dbReference type="SMART" id="SM00577">
    <property type="entry name" value="CPDc"/>
    <property type="match status" value="1"/>
</dbReference>
<dbReference type="OrthoDB" id="10249888at2759"/>
<dbReference type="InterPro" id="IPR004274">
    <property type="entry name" value="FCP1_dom"/>
</dbReference>
<gene>
    <name evidence="13" type="ORF">NMOB1V02_LOCUS2431</name>
</gene>
<dbReference type="AlphaFoldDB" id="A0A7R9BHH4"/>
<dbReference type="InterPro" id="IPR036420">
    <property type="entry name" value="BRCT_dom_sf"/>
</dbReference>
<dbReference type="Proteomes" id="UP000678499">
    <property type="component" value="Unassembled WGS sequence"/>
</dbReference>
<dbReference type="EMBL" id="CAJPEX010000273">
    <property type="protein sequence ID" value="CAG0914755.1"/>
    <property type="molecule type" value="Genomic_DNA"/>
</dbReference>
<dbReference type="InterPro" id="IPR011947">
    <property type="entry name" value="FCP1_euk"/>
</dbReference>
<evidence type="ECO:0000313" key="14">
    <source>
        <dbReference type="Proteomes" id="UP000678499"/>
    </source>
</evidence>
<protein>
    <recommendedName>
        <fullName evidence="6 9">RNA polymerase II subunit A C-terminal domain phosphatase</fullName>
        <ecNumber evidence="2 9">3.1.3.16</ecNumber>
    </recommendedName>
</protein>
<dbReference type="Gene3D" id="2.40.50.100">
    <property type="match status" value="1"/>
</dbReference>
<feature type="compositionally biased region" description="Acidic residues" evidence="10">
    <location>
        <begin position="710"/>
        <end position="722"/>
    </location>
</feature>
<dbReference type="InterPro" id="IPR039189">
    <property type="entry name" value="Fcp1"/>
</dbReference>
<dbReference type="FunFam" id="3.40.50.10190:FF:000007">
    <property type="entry name" value="RNA polymerase II subunit A C-terminal domain phosphatase"/>
    <property type="match status" value="1"/>
</dbReference>
<dbReference type="Gene3D" id="3.40.50.10190">
    <property type="entry name" value="BRCT domain"/>
    <property type="match status" value="1"/>
</dbReference>
<feature type="compositionally biased region" description="Acidic residues" evidence="10">
    <location>
        <begin position="758"/>
        <end position="769"/>
    </location>
</feature>
<dbReference type="SUPFAM" id="SSF56784">
    <property type="entry name" value="HAD-like"/>
    <property type="match status" value="1"/>
</dbReference>